<dbReference type="Proteomes" id="UP001589865">
    <property type="component" value="Unassembled WGS sequence"/>
</dbReference>
<gene>
    <name evidence="2" type="ORF">ACFFGY_05405</name>
</gene>
<keyword evidence="3" id="KW-1185">Reference proteome</keyword>
<comment type="caution">
    <text evidence="2">The sequence shown here is derived from an EMBL/GenBank/DDBJ whole genome shotgun (WGS) entry which is preliminary data.</text>
</comment>
<dbReference type="InterPro" id="IPR046312">
    <property type="entry name" value="DUF6454"/>
</dbReference>
<proteinExistence type="predicted"/>
<evidence type="ECO:0000313" key="3">
    <source>
        <dbReference type="Proteomes" id="UP001589865"/>
    </source>
</evidence>
<dbReference type="EMBL" id="JBHLUN010000004">
    <property type="protein sequence ID" value="MFC0407675.1"/>
    <property type="molecule type" value="Genomic_DNA"/>
</dbReference>
<organism evidence="2 3">
    <name type="scientific">Roseomonas elaeocarpi</name>
    <dbReference type="NCBI Taxonomy" id="907779"/>
    <lineage>
        <taxon>Bacteria</taxon>
        <taxon>Pseudomonadati</taxon>
        <taxon>Pseudomonadota</taxon>
        <taxon>Alphaproteobacteria</taxon>
        <taxon>Acetobacterales</taxon>
        <taxon>Roseomonadaceae</taxon>
        <taxon>Roseomonas</taxon>
    </lineage>
</organism>
<name>A0ABV6JQE3_9PROT</name>
<feature type="signal peptide" evidence="1">
    <location>
        <begin position="1"/>
        <end position="23"/>
    </location>
</feature>
<evidence type="ECO:0000313" key="2">
    <source>
        <dbReference type="EMBL" id="MFC0407675.1"/>
    </source>
</evidence>
<dbReference type="Pfam" id="PF20055">
    <property type="entry name" value="DUF6454"/>
    <property type="match status" value="1"/>
</dbReference>
<evidence type="ECO:0000256" key="1">
    <source>
        <dbReference type="SAM" id="SignalP"/>
    </source>
</evidence>
<accession>A0ABV6JQE3</accession>
<feature type="chain" id="PRO_5046083946" evidence="1">
    <location>
        <begin position="24"/>
        <end position="311"/>
    </location>
</feature>
<sequence>MRSLFRSLLLGCAALAASGVAARAEDDLSAPFLKLTRAAAWRPVATIPLDFPTFHPQGLARVGDRFLLSSVDIQERPQSFGALRDGMDRSAGRGQGHVFEVDGQGHLLRDLKLGEGDIYHPGGMDFDGTFLWVPVAEYRPNSHSIIYRVDPRSMQAEEMFRVPDHVGGLVMDRASGTLHGVSWGSRRFYSWKLDAAGHPAGAAEPPRENPSFYVDYQDCHAAAAGRMLCGGLNVYRPAGQNGPALALGGLDLVDLARGTPLRQLPVELWTESGLPMTQNPFAAAPEGNGMRFWFAPEDDRTRIYVFDAVPR</sequence>
<dbReference type="RefSeq" id="WP_377043395.1">
    <property type="nucleotide sequence ID" value="NZ_JBHLUN010000004.1"/>
</dbReference>
<keyword evidence="1" id="KW-0732">Signal</keyword>
<dbReference type="SUPFAM" id="SSF63829">
    <property type="entry name" value="Calcium-dependent phosphotriesterase"/>
    <property type="match status" value="1"/>
</dbReference>
<reference evidence="2 3" key="1">
    <citation type="submission" date="2024-09" db="EMBL/GenBank/DDBJ databases">
        <authorList>
            <person name="Sun Q."/>
            <person name="Mori K."/>
        </authorList>
    </citation>
    <scope>NUCLEOTIDE SEQUENCE [LARGE SCALE GENOMIC DNA]</scope>
    <source>
        <strain evidence="2 3">TBRC 5777</strain>
    </source>
</reference>
<protein>
    <submittedName>
        <fullName evidence="2">DUF6454 family protein</fullName>
    </submittedName>
</protein>